<accession>A0A401RIC4</accession>
<comment type="caution">
    <text evidence="1">The sequence shown here is derived from an EMBL/GenBank/DDBJ whole genome shotgun (WGS) entry which is preliminary data.</text>
</comment>
<feature type="non-terminal residue" evidence="1">
    <location>
        <position position="1"/>
    </location>
</feature>
<dbReference type="AlphaFoldDB" id="A0A401RIC4"/>
<dbReference type="EMBL" id="BEZZ01005651">
    <property type="protein sequence ID" value="GCC17877.1"/>
    <property type="molecule type" value="Genomic_DNA"/>
</dbReference>
<sequence>SPSYEELSRGGISRRGIWRGAQRVGGVFVLLAQWKEAG</sequence>
<keyword evidence="2" id="KW-1185">Reference proteome</keyword>
<evidence type="ECO:0000313" key="2">
    <source>
        <dbReference type="Proteomes" id="UP000287033"/>
    </source>
</evidence>
<reference evidence="1 2" key="1">
    <citation type="journal article" date="2018" name="Nat. Ecol. Evol.">
        <title>Shark genomes provide insights into elasmobranch evolution and the origin of vertebrates.</title>
        <authorList>
            <person name="Hara Y"/>
            <person name="Yamaguchi K"/>
            <person name="Onimaru K"/>
            <person name="Kadota M"/>
            <person name="Koyanagi M"/>
            <person name="Keeley SD"/>
            <person name="Tatsumi K"/>
            <person name="Tanaka K"/>
            <person name="Motone F"/>
            <person name="Kageyama Y"/>
            <person name="Nozu R"/>
            <person name="Adachi N"/>
            <person name="Nishimura O"/>
            <person name="Nakagawa R"/>
            <person name="Tanegashima C"/>
            <person name="Kiyatake I"/>
            <person name="Matsumoto R"/>
            <person name="Murakumo K"/>
            <person name="Nishida K"/>
            <person name="Terakita A"/>
            <person name="Kuratani S"/>
            <person name="Sato K"/>
            <person name="Hyodo S Kuraku.S."/>
        </authorList>
    </citation>
    <scope>NUCLEOTIDE SEQUENCE [LARGE SCALE GENOMIC DNA]</scope>
</reference>
<name>A0A401RIC4_CHIPU</name>
<gene>
    <name evidence="1" type="ORF">chiPu_0022043</name>
</gene>
<organism evidence="1 2">
    <name type="scientific">Chiloscyllium punctatum</name>
    <name type="common">Brownbanded bambooshark</name>
    <name type="synonym">Hemiscyllium punctatum</name>
    <dbReference type="NCBI Taxonomy" id="137246"/>
    <lineage>
        <taxon>Eukaryota</taxon>
        <taxon>Metazoa</taxon>
        <taxon>Chordata</taxon>
        <taxon>Craniata</taxon>
        <taxon>Vertebrata</taxon>
        <taxon>Chondrichthyes</taxon>
        <taxon>Elasmobranchii</taxon>
        <taxon>Galeomorphii</taxon>
        <taxon>Galeoidea</taxon>
        <taxon>Orectolobiformes</taxon>
        <taxon>Hemiscylliidae</taxon>
        <taxon>Chiloscyllium</taxon>
    </lineage>
</organism>
<protein>
    <submittedName>
        <fullName evidence="1">Uncharacterized protein</fullName>
    </submittedName>
</protein>
<dbReference type="Proteomes" id="UP000287033">
    <property type="component" value="Unassembled WGS sequence"/>
</dbReference>
<proteinExistence type="predicted"/>
<evidence type="ECO:0000313" key="1">
    <source>
        <dbReference type="EMBL" id="GCC17877.1"/>
    </source>
</evidence>